<evidence type="ECO:0000256" key="8">
    <source>
        <dbReference type="SAM" id="Phobius"/>
    </source>
</evidence>
<evidence type="ECO:0000313" key="11">
    <source>
        <dbReference type="Proteomes" id="UP001244341"/>
    </source>
</evidence>
<keyword evidence="4" id="KW-0964">Secreted</keyword>
<dbReference type="SUPFAM" id="SSF51126">
    <property type="entry name" value="Pectin lyase-like"/>
    <property type="match status" value="3"/>
</dbReference>
<feature type="transmembrane region" description="Helical" evidence="8">
    <location>
        <begin position="2224"/>
        <end position="2248"/>
    </location>
</feature>
<evidence type="ECO:0000256" key="7">
    <source>
        <dbReference type="ARBA" id="ARBA00023237"/>
    </source>
</evidence>
<dbReference type="Pfam" id="PF02415">
    <property type="entry name" value="Chlam_PMP"/>
    <property type="match status" value="1"/>
</dbReference>
<keyword evidence="8" id="KW-1133">Transmembrane helix</keyword>
<evidence type="ECO:0000256" key="2">
    <source>
        <dbReference type="ARBA" id="ARBA00004442"/>
    </source>
</evidence>
<evidence type="ECO:0000256" key="6">
    <source>
        <dbReference type="ARBA" id="ARBA00023136"/>
    </source>
</evidence>
<dbReference type="SUPFAM" id="SSF117281">
    <property type="entry name" value="Kelch motif"/>
    <property type="match status" value="1"/>
</dbReference>
<feature type="transmembrane region" description="Helical" evidence="8">
    <location>
        <begin position="2260"/>
        <end position="2278"/>
    </location>
</feature>
<keyword evidence="11" id="KW-1185">Reference proteome</keyword>
<feature type="transmembrane region" description="Helical" evidence="8">
    <location>
        <begin position="2060"/>
        <end position="2079"/>
    </location>
</feature>
<dbReference type="PANTHER" id="PTHR11319">
    <property type="entry name" value="G PROTEIN-COUPLED RECEPTOR-RELATED"/>
    <property type="match status" value="1"/>
</dbReference>
<name>A0ABY8UHS0_TETOB</name>
<feature type="transmembrane region" description="Helical" evidence="8">
    <location>
        <begin position="2284"/>
        <end position="2308"/>
    </location>
</feature>
<sequence>MFSQLLYEEYQQVEEEDVAAFCSKLLAELSGLAQAALQAAADGDEQGLCALCGRDMPLTKHHLIPRDVHKEFKKRGYSSDQLQAGLMVCRPCHSAIHRAVPDNKQLAAHYSTAEALSQHEEVAKFAAWARRQRVTSKDAVISRKGNIRALRLGRSEAEERGSWLMGSIRLPVAMLLLLLGTSLPQAAQASSKYACDYSNRLCQWNARYMFGSTVLGGKVFFNGGILSNDASTPVNGSAFEVLDLRTLSPYIVQVEDNANLTSSRYRHQLVTWRDKILAVGGQHDDSYGASQQVINVIALDLNTRQWSLIREFKQPGGKAELIFEASLVVNDTLMIVAQDITNTRRIMAPLDLITGEIVGGANYILADDVVTLLDFPLVSIMSLDADGDGDFPYLVVNTMRRLQNATTILWSEVTGEGDTGIQRDLQTTVSLGGLKELPGGNGGKVLTLNILPLYGEPKLVMWASTTANFSSKGSRASLPVSVVSVYDIDVSDVASKKRVALQLSKLLVMQPLDLQDLSGLQLINLPLHGNVQVSAADVTIMPYIGIVGLVGALDSSNVNIQPWSDKGFIIRGAAIADYQCQPAATWQPFVVLVEMPKVNTGRPDITAVSNYTWCATRRTQLVASKVVGNGAALNSNTKLYKVDSIAGAQLLVLNAQQTTNPGGQLEFVDTAKPLQGAYINVRQGSVSNFTLQPAAGYPYAEGVATCTTDLDSQAMYVEHGGRFSDGGTLTVHKGSYAALVQPGRPIVRLMTLSGSAGMPGAAYASMACSPVGQLYIFGGLTMYGYTNLPVPNSNNTMKLPEWKPHGLLFSAKLGGSSSVPAISRAAQLAPAAKGAAFPSARSGHVLTYLSSSTVSQLGLQSDVLLLYGGSDINTTLGELLADKTTAPQLLNASEWDTTAWLYDIAADKWRKLAPVGDLPPGLMYHSMAVEGKQVMLFGGLRYNRNTNNVSRSTDLFVLDFSEPTPRWRKAAVDNINTQGAYQLAFPNTGIVPLSEIGTVALMHRAGISLTAIPQSAQAPSADVFTDWGLNWGLNMTAGDWIRLPPAASIKGTQPLLLAGDIIITGGKSSSSSSSSSDGAGGRGLLQKSAAAAGAATGLLELRCTVNATSAVTIRSSGAVLENVRISGCNGSAVRIEVDATGAYTSPAVLRNVHITGNSGKDGAAISIGPYTSVIIESSSITSNNATGSVIAAEAGSSLQLINGTVSNNNGSAVNFTGASLTVLDSSLSNNTAEHGGAISIACPANGADVGGCNSQTVINNTRFEGNKANGHGGALYMRDSTFAGLHNVTFLHNRASEGGAVMADRNTCLYNMTSVKFVDNSAAGSGGGLVMCGASCPGSITWKDAVFTNNSAGVYGGAMHLTEMAKRELSGQGLFEGNVAGREGGAVYLGMWSSSFKLHNSSFTGNNATYRGGAISSLAIDSSITLINTTASGNFAGDVTLANQMQLQAGGWPTLQSEGGVVYIGGIGANLTLQNVTMEDNAAAKGGAVALSSEGGNLNVNSSSFTSNRAISIGGAVAVTERKSASISGSNFTNNELLMRQEERCLAAGGGFYCLTCKDVAIRASQFLGNKACFGGGAAVLQAGNSNLVNSLFERNEASWTDARGRVMLQQSKQWLGSGSKSSKQQEALDILGALDANTTADNGFYTGGGGLYLSVAGPANVSGSTFKNNKAYNGGGLLVLTDNCMRLDRNSGCGLVLHNSYIPASNNATGGGDGPGTPFNPGFIVVDGLGRHVTQGIYDAGMPMQAQLLHAGNGSLADFAVESNSTRAIAGRAVFSGLSVSAQPGTRYKLRFTTQSGITVDRDLLLRQCWAGEATEKRQQGVTPKISCVTCSAPSYSFYPEAPQCSQCLSLPRGAAAVCNGPAVVPASGFWQSHPRSPKLHECINPRACHRSNETIQNMSNWAYEYQKLNITQLNAIFPNGTRMRDGVDVPQVVGAGGRGTQQQQLQRRSFKFWHTDIIMMLVNYMQLLGLLRLVRLNWPQVLQGVANFLNYADITSSGSTWVSLECSFNSWGLPRSIKRSIVLLLWPVAALAALTAYWACYAFFISWRRNRGQFRATFRRYLPHIKMSWVVMAFFLYTPTSREVISLFSCQKVDSAGAMPPEAAYTADAAAALTLAGNDWGVWTSDSNIECGKMPHLLLVILGGIPGLLWVFGLPLALGLTLRRHNRMENQQQQLASERVELQYGLMYDKYRYSCYYWETLLLIENCVLTMLLVLLQGQPPALQVLCAMAVIFIEAVLHMTFQPYACRMLDTLRRVSVFGLMTTLFLIMLVSLSQFEQQERVNIAAMAAIVAVNCCVLCLYLWAAFSEFVRWVRSLLDRDGKGYVSKQDVHFVVQQGVQKLQGWAVRLGLPVPRQQQQQAAGLGAAGLGSARRQPPLEQAVGSVLTVHPSGDAGSETRSGNVVVVHPMQPDAAAAADAPPRVGWM</sequence>
<comment type="subcellular location">
    <subcellularLocation>
        <location evidence="1">Cell envelope</location>
    </subcellularLocation>
    <subcellularLocation>
        <location evidence="2">Cell outer membrane</location>
    </subcellularLocation>
    <subcellularLocation>
        <location evidence="3">Secreted</location>
    </subcellularLocation>
</comment>
<evidence type="ECO:0000256" key="4">
    <source>
        <dbReference type="ARBA" id="ARBA00022525"/>
    </source>
</evidence>
<dbReference type="SMART" id="SM00710">
    <property type="entry name" value="PbH1"/>
    <property type="match status" value="8"/>
</dbReference>
<dbReference type="InterPro" id="IPR010308">
    <property type="entry name" value="TRP_C"/>
</dbReference>
<feature type="transmembrane region" description="Helical" evidence="8">
    <location>
        <begin position="2139"/>
        <end position="2164"/>
    </location>
</feature>
<proteinExistence type="predicted"/>
<feature type="transmembrane region" description="Helical" evidence="8">
    <location>
        <begin position="2198"/>
        <end position="2218"/>
    </location>
</feature>
<dbReference type="Gene3D" id="2.160.20.10">
    <property type="entry name" value="Single-stranded right-handed beta-helix, Pectin lyase-like"/>
    <property type="match status" value="1"/>
</dbReference>
<evidence type="ECO:0000256" key="1">
    <source>
        <dbReference type="ARBA" id="ARBA00004196"/>
    </source>
</evidence>
<dbReference type="InterPro" id="IPR011050">
    <property type="entry name" value="Pectin_lyase_fold/virulence"/>
</dbReference>
<evidence type="ECO:0000259" key="9">
    <source>
        <dbReference type="Pfam" id="PF06011"/>
    </source>
</evidence>
<protein>
    <recommendedName>
        <fullName evidence="9">TRP C-terminal domain-containing protein</fullName>
    </recommendedName>
</protein>
<evidence type="ECO:0000256" key="5">
    <source>
        <dbReference type="ARBA" id="ARBA00022729"/>
    </source>
</evidence>
<dbReference type="InterPro" id="IPR011043">
    <property type="entry name" value="Gal_Oxase/kelch_b-propeller"/>
</dbReference>
<dbReference type="Proteomes" id="UP001244341">
    <property type="component" value="Chromosome 10b"/>
</dbReference>
<dbReference type="CDD" id="cd00085">
    <property type="entry name" value="HNHc"/>
    <property type="match status" value="1"/>
</dbReference>
<dbReference type="Pfam" id="PF06011">
    <property type="entry name" value="TRP"/>
    <property type="match status" value="1"/>
</dbReference>
<dbReference type="Gene3D" id="2.120.10.80">
    <property type="entry name" value="Kelch-type beta propeller"/>
    <property type="match status" value="2"/>
</dbReference>
<feature type="domain" description="TRP C-terminal" evidence="9">
    <location>
        <begin position="2048"/>
        <end position="2303"/>
    </location>
</feature>
<dbReference type="InterPro" id="IPR015915">
    <property type="entry name" value="Kelch-typ_b-propeller"/>
</dbReference>
<keyword evidence="6 8" id="KW-0472">Membrane</keyword>
<dbReference type="InterPro" id="IPR006626">
    <property type="entry name" value="PbH1"/>
</dbReference>
<organism evidence="10 11">
    <name type="scientific">Tetradesmus obliquus</name>
    <name type="common">Green alga</name>
    <name type="synonym">Acutodesmus obliquus</name>
    <dbReference type="NCBI Taxonomy" id="3088"/>
    <lineage>
        <taxon>Eukaryota</taxon>
        <taxon>Viridiplantae</taxon>
        <taxon>Chlorophyta</taxon>
        <taxon>core chlorophytes</taxon>
        <taxon>Chlorophyceae</taxon>
        <taxon>CS clade</taxon>
        <taxon>Sphaeropleales</taxon>
        <taxon>Scenedesmaceae</taxon>
        <taxon>Tetradesmus</taxon>
    </lineage>
</organism>
<keyword evidence="8" id="KW-0812">Transmembrane</keyword>
<evidence type="ECO:0000256" key="3">
    <source>
        <dbReference type="ARBA" id="ARBA00004613"/>
    </source>
</evidence>
<dbReference type="InterPro" id="IPR003368">
    <property type="entry name" value="POMP_repeat"/>
</dbReference>
<dbReference type="InterPro" id="IPR003615">
    <property type="entry name" value="HNH_nuc"/>
</dbReference>
<dbReference type="SUPFAM" id="SSF50965">
    <property type="entry name" value="Galactose oxidase, central domain"/>
    <property type="match status" value="1"/>
</dbReference>
<gene>
    <name evidence="10" type="ORF">OEZ85_003818</name>
</gene>
<evidence type="ECO:0000313" key="10">
    <source>
        <dbReference type="EMBL" id="WIA19173.1"/>
    </source>
</evidence>
<keyword evidence="7" id="KW-0998">Cell outer membrane</keyword>
<feature type="transmembrane region" description="Helical" evidence="8">
    <location>
        <begin position="2025"/>
        <end position="2048"/>
    </location>
</feature>
<keyword evidence="5" id="KW-0732">Signal</keyword>
<dbReference type="PANTHER" id="PTHR11319:SF35">
    <property type="entry name" value="OUTER MEMBRANE PROTEIN PMPC-RELATED"/>
    <property type="match status" value="1"/>
</dbReference>
<dbReference type="InterPro" id="IPR012334">
    <property type="entry name" value="Pectin_lyas_fold"/>
</dbReference>
<accession>A0ABY8UHS0</accession>
<dbReference type="EMBL" id="CP126217">
    <property type="protein sequence ID" value="WIA19173.1"/>
    <property type="molecule type" value="Genomic_DNA"/>
</dbReference>
<reference evidence="10 11" key="1">
    <citation type="submission" date="2023-05" db="EMBL/GenBank/DDBJ databases">
        <title>A 100% complete, gapless, phased diploid assembly of the Scenedesmus obliquus UTEX 3031 genome.</title>
        <authorList>
            <person name="Biondi T.C."/>
            <person name="Hanschen E.R."/>
            <person name="Kwon T."/>
            <person name="Eng W."/>
            <person name="Kruse C.P.S."/>
            <person name="Koehler S.I."/>
            <person name="Kunde Y."/>
            <person name="Gleasner C.D."/>
            <person name="You Mak K.T."/>
            <person name="Polle J."/>
            <person name="Hovde B.T."/>
            <person name="Starkenburg S.R."/>
        </authorList>
    </citation>
    <scope>NUCLEOTIDE SEQUENCE [LARGE SCALE GENOMIC DNA]</scope>
    <source>
        <strain evidence="10 11">DOE0152z</strain>
    </source>
</reference>